<dbReference type="EMBL" id="BMUB01000030">
    <property type="protein sequence ID" value="GGV03316.1"/>
    <property type="molecule type" value="Genomic_DNA"/>
</dbReference>
<dbReference type="EMBL" id="JPRF03000012">
    <property type="protein sequence ID" value="OEV38838.1"/>
    <property type="molecule type" value="Genomic_DNA"/>
</dbReference>
<evidence type="ECO:0000256" key="1">
    <source>
        <dbReference type="SAM" id="MobiDB-lite"/>
    </source>
</evidence>
<reference evidence="4" key="4">
    <citation type="submission" date="2016-08" db="EMBL/GenBank/DDBJ databases">
        <title>Sequencing, assembly and comparative genomics of S. aureofaciens ATCC 10762.</title>
        <authorList>
            <person name="Gradnigo J.S."/>
            <person name="Johnson N."/>
            <person name="Somerville G.A."/>
        </authorList>
    </citation>
    <scope>NUCLEOTIDE SEQUENCE [LARGE SCALE GENOMIC DNA]</scope>
    <source>
        <strain evidence="4">ATCC 10762 / DSM 40127 / CCM 3239 / JCM 4008 / LMG 5968 / NBRC 12843 / NCIMB 8234 / A-377</strain>
    </source>
</reference>
<comment type="caution">
    <text evidence="3">The sequence shown here is derived from an EMBL/GenBank/DDBJ whole genome shotgun (WGS) entry which is preliminary data.</text>
</comment>
<reference evidence="2" key="1">
    <citation type="journal article" date="2014" name="Int. J. Syst. Evol. Microbiol.">
        <title>Complete genome sequence of Corynebacterium casei LMG S-19264T (=DSM 44701T), isolated from a smear-ripened cheese.</title>
        <authorList>
            <consortium name="US DOE Joint Genome Institute (JGI-PGF)"/>
            <person name="Walter F."/>
            <person name="Albersmeier A."/>
            <person name="Kalinowski J."/>
            <person name="Ruckert C."/>
        </authorList>
    </citation>
    <scope>NUCLEOTIDE SEQUENCE</scope>
    <source>
        <strain evidence="2">JCM 4434</strain>
    </source>
</reference>
<keyword evidence="4" id="KW-1185">Reference proteome</keyword>
<evidence type="ECO:0000313" key="2">
    <source>
        <dbReference type="EMBL" id="GGV03316.1"/>
    </source>
</evidence>
<dbReference type="GeneID" id="97489639"/>
<dbReference type="AlphaFoldDB" id="A0A1E7NDX8"/>
<reference evidence="3 4" key="2">
    <citation type="submission" date="2014-07" db="EMBL/GenBank/DDBJ databases">
        <authorList>
            <person name="Zhang J.E."/>
            <person name="Yang H."/>
            <person name="Guo J."/>
            <person name="Deng Z."/>
            <person name="Luo H."/>
            <person name="Luo M."/>
            <person name="Zhao B."/>
        </authorList>
    </citation>
    <scope>NUCLEOTIDE SEQUENCE [LARGE SCALE GENOMIC DNA]</scope>
    <source>
        <strain evidence="3">ATCC 10762</strain>
        <strain evidence="4">ATCC 10762 / DSM 40127 / CCM 3239 / JCM 4008 / LMG 5968 / NBRC 12843 / NCIMB 8234 / A-377</strain>
    </source>
</reference>
<accession>A0A8H9I180</accession>
<name>A0A1E7NDX8_KITAU</name>
<dbReference type="KEGG" id="kau:B6264_22160"/>
<dbReference type="Proteomes" id="UP000610124">
    <property type="component" value="Unassembled WGS sequence"/>
</dbReference>
<accession>A0A1E7NDX8</accession>
<dbReference type="OrthoDB" id="9990950at2"/>
<protein>
    <submittedName>
        <fullName evidence="3">Uncharacterized protein</fullName>
    </submittedName>
</protein>
<proteinExistence type="predicted"/>
<reference evidence="3" key="3">
    <citation type="submission" date="2016-08" db="EMBL/GenBank/DDBJ databases">
        <title>Sequencing, Assembly and Comparative Genomics of S. aureofaciens ATCC 10762.</title>
        <authorList>
            <person name="Gradnigo J.S."/>
            <person name="Johnson N."/>
            <person name="Somerville G.A."/>
        </authorList>
    </citation>
    <scope>NUCLEOTIDE SEQUENCE [LARGE SCALE GENOMIC DNA]</scope>
    <source>
        <strain evidence="3">ATCC 10762</strain>
    </source>
</reference>
<reference evidence="2" key="5">
    <citation type="submission" date="2020-09" db="EMBL/GenBank/DDBJ databases">
        <authorList>
            <person name="Sun Q."/>
            <person name="Ohkuma M."/>
        </authorList>
    </citation>
    <scope>NUCLEOTIDE SEQUENCE</scope>
    <source>
        <strain evidence="2">JCM 4434</strain>
    </source>
</reference>
<evidence type="ECO:0000313" key="3">
    <source>
        <dbReference type="EMBL" id="OEV38838.1"/>
    </source>
</evidence>
<dbReference type="PROSITE" id="PS51257">
    <property type="entry name" value="PROKAR_LIPOPROTEIN"/>
    <property type="match status" value="1"/>
</dbReference>
<sequence length="261" mass="26039">MTATHRPLPRAAGIAAVLSLLPGALLVTGCTVDHGISAVPDPSSTLTAARVPSSPPGASKPADGRVPPGSLGDPADAPSDPPVFGTTGPRTASYSGLGTLSSCASGRRIAALNAPLSDVPDGTRVGATAATGANSEEWLVWAEPDGGLALQALLSSGAPVPQLITADRAGAVYLRADVTAGDDVTAGTVDVSAQRWQLTDRRPFPGSAATDSTTDGCLRIRTQDGGGCLLDNGSDVPLVVGDCSSRAAWWGAQGLSGHTDD</sequence>
<evidence type="ECO:0000313" key="4">
    <source>
        <dbReference type="Proteomes" id="UP000037395"/>
    </source>
</evidence>
<organism evidence="3 4">
    <name type="scientific">Kitasatospora aureofaciens</name>
    <name type="common">Streptomyces aureofaciens</name>
    <dbReference type="NCBI Taxonomy" id="1894"/>
    <lineage>
        <taxon>Bacteria</taxon>
        <taxon>Bacillati</taxon>
        <taxon>Actinomycetota</taxon>
        <taxon>Actinomycetes</taxon>
        <taxon>Kitasatosporales</taxon>
        <taxon>Streptomycetaceae</taxon>
        <taxon>Kitasatospora</taxon>
    </lineage>
</organism>
<dbReference type="Proteomes" id="UP000037395">
    <property type="component" value="Unassembled WGS sequence"/>
</dbReference>
<feature type="region of interest" description="Disordered" evidence="1">
    <location>
        <begin position="38"/>
        <end position="91"/>
    </location>
</feature>
<dbReference type="RefSeq" id="WP_043389394.1">
    <property type="nucleotide sequence ID" value="NZ_BMUB01000030.1"/>
</dbReference>
<gene>
    <name evidence="2" type="ORF">GCM10010502_67400</name>
    <name evidence="3" type="ORF">HS99_0019425</name>
</gene>